<feature type="region of interest" description="Disordered" evidence="1">
    <location>
        <begin position="1"/>
        <end position="24"/>
    </location>
</feature>
<evidence type="ECO:0000313" key="3">
    <source>
        <dbReference type="Proteomes" id="UP001519460"/>
    </source>
</evidence>
<accession>A0ABD0L3X8</accession>
<sequence length="54" mass="5558">GHSKTLKRPPGVGGSGTLEHTPGGRFQANAALSALNVSLVLELTRDAASQRMAM</sequence>
<protein>
    <submittedName>
        <fullName evidence="2">Uncharacterized protein</fullName>
    </submittedName>
</protein>
<feature type="non-terminal residue" evidence="2">
    <location>
        <position position="54"/>
    </location>
</feature>
<gene>
    <name evidence="2" type="ORF">BaRGS_00014980</name>
</gene>
<dbReference type="EMBL" id="JACVVK020000089">
    <property type="protein sequence ID" value="KAK7493839.1"/>
    <property type="molecule type" value="Genomic_DNA"/>
</dbReference>
<proteinExistence type="predicted"/>
<dbReference type="AlphaFoldDB" id="A0ABD0L3X8"/>
<keyword evidence="3" id="KW-1185">Reference proteome</keyword>
<comment type="caution">
    <text evidence="2">The sequence shown here is derived from an EMBL/GenBank/DDBJ whole genome shotgun (WGS) entry which is preliminary data.</text>
</comment>
<name>A0ABD0L3X8_9CAEN</name>
<feature type="non-terminal residue" evidence="2">
    <location>
        <position position="1"/>
    </location>
</feature>
<organism evidence="2 3">
    <name type="scientific">Batillaria attramentaria</name>
    <dbReference type="NCBI Taxonomy" id="370345"/>
    <lineage>
        <taxon>Eukaryota</taxon>
        <taxon>Metazoa</taxon>
        <taxon>Spiralia</taxon>
        <taxon>Lophotrochozoa</taxon>
        <taxon>Mollusca</taxon>
        <taxon>Gastropoda</taxon>
        <taxon>Caenogastropoda</taxon>
        <taxon>Sorbeoconcha</taxon>
        <taxon>Cerithioidea</taxon>
        <taxon>Batillariidae</taxon>
        <taxon>Batillaria</taxon>
    </lineage>
</organism>
<evidence type="ECO:0000313" key="2">
    <source>
        <dbReference type="EMBL" id="KAK7493839.1"/>
    </source>
</evidence>
<dbReference type="Proteomes" id="UP001519460">
    <property type="component" value="Unassembled WGS sequence"/>
</dbReference>
<reference evidence="2 3" key="1">
    <citation type="journal article" date="2023" name="Sci. Data">
        <title>Genome assembly of the Korean intertidal mud-creeper Batillaria attramentaria.</title>
        <authorList>
            <person name="Patra A.K."/>
            <person name="Ho P.T."/>
            <person name="Jun S."/>
            <person name="Lee S.J."/>
            <person name="Kim Y."/>
            <person name="Won Y.J."/>
        </authorList>
    </citation>
    <scope>NUCLEOTIDE SEQUENCE [LARGE SCALE GENOMIC DNA]</scope>
    <source>
        <strain evidence="2">Wonlab-2016</strain>
    </source>
</reference>
<evidence type="ECO:0000256" key="1">
    <source>
        <dbReference type="SAM" id="MobiDB-lite"/>
    </source>
</evidence>